<dbReference type="GO" id="GO:0016987">
    <property type="term" value="F:sigma factor activity"/>
    <property type="evidence" value="ECO:0007669"/>
    <property type="project" value="UniProtKB-KW"/>
</dbReference>
<dbReference type="InterPro" id="IPR007627">
    <property type="entry name" value="RNA_pol_sigma70_r2"/>
</dbReference>
<dbReference type="Proteomes" id="UP001197875">
    <property type="component" value="Unassembled WGS sequence"/>
</dbReference>
<keyword evidence="4" id="KW-0238">DNA-binding</keyword>
<protein>
    <submittedName>
        <fullName evidence="8">Sigma-70 family RNA polymerase sigma factor</fullName>
    </submittedName>
</protein>
<keyword evidence="3" id="KW-0731">Sigma factor</keyword>
<evidence type="ECO:0000313" key="9">
    <source>
        <dbReference type="Proteomes" id="UP001197875"/>
    </source>
</evidence>
<dbReference type="GO" id="GO:0003677">
    <property type="term" value="F:DNA binding"/>
    <property type="evidence" value="ECO:0007669"/>
    <property type="project" value="UniProtKB-KW"/>
</dbReference>
<dbReference type="EMBL" id="JAJEPR010000008">
    <property type="protein sequence ID" value="MCC2189523.1"/>
    <property type="molecule type" value="Genomic_DNA"/>
</dbReference>
<keyword evidence="5" id="KW-0804">Transcription</keyword>
<keyword evidence="9" id="KW-1185">Reference proteome</keyword>
<gene>
    <name evidence="8" type="ORF">LKD71_06855</name>
</gene>
<accession>A0AAE3J5X4</accession>
<dbReference type="InterPro" id="IPR014284">
    <property type="entry name" value="RNA_pol_sigma-70_dom"/>
</dbReference>
<organism evidence="8 9">
    <name type="scientific">Fusicatenibacter faecihominis</name>
    <dbReference type="NCBI Taxonomy" id="2881276"/>
    <lineage>
        <taxon>Bacteria</taxon>
        <taxon>Bacillati</taxon>
        <taxon>Bacillota</taxon>
        <taxon>Clostridia</taxon>
        <taxon>Lachnospirales</taxon>
        <taxon>Lachnospiraceae</taxon>
        <taxon>Fusicatenibacter</taxon>
    </lineage>
</organism>
<reference evidence="8 9" key="1">
    <citation type="submission" date="2021-10" db="EMBL/GenBank/DDBJ databases">
        <title>Anaerobic single-cell dispensing facilitates the cultivation of human gut bacteria.</title>
        <authorList>
            <person name="Afrizal A."/>
        </authorList>
    </citation>
    <scope>NUCLEOTIDE SEQUENCE [LARGE SCALE GENOMIC DNA]</scope>
    <source>
        <strain evidence="8 9">CLA-AA-H277</strain>
    </source>
</reference>
<feature type="domain" description="RNA polymerase sigma-70 region 2" evidence="6">
    <location>
        <begin position="11"/>
        <end position="76"/>
    </location>
</feature>
<dbReference type="InterPro" id="IPR036388">
    <property type="entry name" value="WH-like_DNA-bd_sf"/>
</dbReference>
<comment type="caution">
    <text evidence="8">The sequence shown here is derived from an EMBL/GenBank/DDBJ whole genome shotgun (WGS) entry which is preliminary data.</text>
</comment>
<dbReference type="InterPro" id="IPR039425">
    <property type="entry name" value="RNA_pol_sigma-70-like"/>
</dbReference>
<dbReference type="InterPro" id="IPR013325">
    <property type="entry name" value="RNA_pol_sigma_r2"/>
</dbReference>
<evidence type="ECO:0000256" key="3">
    <source>
        <dbReference type="ARBA" id="ARBA00023082"/>
    </source>
</evidence>
<evidence type="ECO:0000259" key="7">
    <source>
        <dbReference type="Pfam" id="PF08281"/>
    </source>
</evidence>
<proteinExistence type="inferred from homology"/>
<evidence type="ECO:0000256" key="5">
    <source>
        <dbReference type="ARBA" id="ARBA00023163"/>
    </source>
</evidence>
<dbReference type="Pfam" id="PF04542">
    <property type="entry name" value="Sigma70_r2"/>
    <property type="match status" value="1"/>
</dbReference>
<evidence type="ECO:0000256" key="4">
    <source>
        <dbReference type="ARBA" id="ARBA00023125"/>
    </source>
</evidence>
<dbReference type="RefSeq" id="WP_227614858.1">
    <property type="nucleotide sequence ID" value="NZ_JAJEPR010000008.1"/>
</dbReference>
<dbReference type="SUPFAM" id="SSF88659">
    <property type="entry name" value="Sigma3 and sigma4 domains of RNA polymerase sigma factors"/>
    <property type="match status" value="1"/>
</dbReference>
<dbReference type="InterPro" id="IPR013249">
    <property type="entry name" value="RNA_pol_sigma70_r4_t2"/>
</dbReference>
<evidence type="ECO:0000256" key="2">
    <source>
        <dbReference type="ARBA" id="ARBA00023015"/>
    </source>
</evidence>
<dbReference type="SUPFAM" id="SSF88946">
    <property type="entry name" value="Sigma2 domain of RNA polymerase sigma factors"/>
    <property type="match status" value="1"/>
</dbReference>
<sequence>MKKNERFTDTYNRYGDLIFWYAKRRLSNEELSKECTQQVFLKYYEHMDVISEEMVKAWLLTCCKNEIIDYFRKIERRKGFENIDAPEVEVHICSQDNAEYVVERLNREAFYTEVLTALRKKNESWYQIVWAVCVEELSQEEAAERLGISPEILRAKLYRARKYIRRKFKDKYDLL</sequence>
<evidence type="ECO:0000313" key="8">
    <source>
        <dbReference type="EMBL" id="MCC2189523.1"/>
    </source>
</evidence>
<dbReference type="Pfam" id="PF08281">
    <property type="entry name" value="Sigma70_r4_2"/>
    <property type="match status" value="1"/>
</dbReference>
<dbReference type="Gene3D" id="1.10.1740.10">
    <property type="match status" value="1"/>
</dbReference>
<keyword evidence="2" id="KW-0805">Transcription regulation</keyword>
<name>A0AAE3J5X4_9FIRM</name>
<comment type="similarity">
    <text evidence="1">Belongs to the sigma-70 factor family. ECF subfamily.</text>
</comment>
<dbReference type="PANTHER" id="PTHR43133">
    <property type="entry name" value="RNA POLYMERASE ECF-TYPE SIGMA FACTO"/>
    <property type="match status" value="1"/>
</dbReference>
<dbReference type="NCBIfam" id="TIGR02937">
    <property type="entry name" value="sigma70-ECF"/>
    <property type="match status" value="1"/>
</dbReference>
<dbReference type="PANTHER" id="PTHR43133:SF8">
    <property type="entry name" value="RNA POLYMERASE SIGMA FACTOR HI_1459-RELATED"/>
    <property type="match status" value="1"/>
</dbReference>
<dbReference type="Gene3D" id="1.10.10.10">
    <property type="entry name" value="Winged helix-like DNA-binding domain superfamily/Winged helix DNA-binding domain"/>
    <property type="match status" value="1"/>
</dbReference>
<dbReference type="InterPro" id="IPR013324">
    <property type="entry name" value="RNA_pol_sigma_r3/r4-like"/>
</dbReference>
<dbReference type="GO" id="GO:0006352">
    <property type="term" value="P:DNA-templated transcription initiation"/>
    <property type="evidence" value="ECO:0007669"/>
    <property type="project" value="InterPro"/>
</dbReference>
<feature type="domain" description="RNA polymerase sigma factor 70 region 4 type 2" evidence="7">
    <location>
        <begin position="128"/>
        <end position="162"/>
    </location>
</feature>
<evidence type="ECO:0000259" key="6">
    <source>
        <dbReference type="Pfam" id="PF04542"/>
    </source>
</evidence>
<evidence type="ECO:0000256" key="1">
    <source>
        <dbReference type="ARBA" id="ARBA00010641"/>
    </source>
</evidence>
<dbReference type="AlphaFoldDB" id="A0AAE3J5X4"/>